<dbReference type="CDD" id="cd02966">
    <property type="entry name" value="TlpA_like_family"/>
    <property type="match status" value="1"/>
</dbReference>
<evidence type="ECO:0000256" key="6">
    <source>
        <dbReference type="SAM" id="MobiDB-lite"/>
    </source>
</evidence>
<feature type="region of interest" description="Disordered" evidence="6">
    <location>
        <begin position="177"/>
        <end position="198"/>
    </location>
</feature>
<dbReference type="InterPro" id="IPR036249">
    <property type="entry name" value="Thioredoxin-like_sf"/>
</dbReference>
<proteinExistence type="predicted"/>
<keyword evidence="3" id="KW-0812">Transmembrane</keyword>
<evidence type="ECO:0000256" key="3">
    <source>
        <dbReference type="ARBA" id="ARBA00022968"/>
    </source>
</evidence>
<organism evidence="9 10">
    <name type="scientific">Nocardioides plantarum</name>
    <dbReference type="NCBI Taxonomy" id="29299"/>
    <lineage>
        <taxon>Bacteria</taxon>
        <taxon>Bacillati</taxon>
        <taxon>Actinomycetota</taxon>
        <taxon>Actinomycetes</taxon>
        <taxon>Propionibacteriales</taxon>
        <taxon>Nocardioidaceae</taxon>
        <taxon>Nocardioides</taxon>
    </lineage>
</organism>
<dbReference type="RefSeq" id="WP_140011344.1">
    <property type="nucleotide sequence ID" value="NZ_JBHMDG010000011.1"/>
</dbReference>
<protein>
    <submittedName>
        <fullName evidence="9">TlpA family protein disulfide reductase</fullName>
    </submittedName>
</protein>
<dbReference type="Proteomes" id="UP001589750">
    <property type="component" value="Unassembled WGS sequence"/>
</dbReference>
<reference evidence="9 10" key="1">
    <citation type="submission" date="2024-09" db="EMBL/GenBank/DDBJ databases">
        <authorList>
            <person name="Sun Q."/>
            <person name="Mori K."/>
        </authorList>
    </citation>
    <scope>NUCLEOTIDE SEQUENCE [LARGE SCALE GENOMIC DNA]</scope>
    <source>
        <strain evidence="9 10">JCM 9626</strain>
    </source>
</reference>
<dbReference type="Pfam" id="PF00578">
    <property type="entry name" value="AhpC-TSA"/>
    <property type="match status" value="1"/>
</dbReference>
<gene>
    <name evidence="9" type="ORF">ACFFRI_08940</name>
</gene>
<evidence type="ECO:0000256" key="2">
    <source>
        <dbReference type="ARBA" id="ARBA00022748"/>
    </source>
</evidence>
<evidence type="ECO:0000256" key="4">
    <source>
        <dbReference type="ARBA" id="ARBA00023157"/>
    </source>
</evidence>
<feature type="chain" id="PRO_5046633411" evidence="7">
    <location>
        <begin position="18"/>
        <end position="198"/>
    </location>
</feature>
<evidence type="ECO:0000313" key="9">
    <source>
        <dbReference type="EMBL" id="MFB9313166.1"/>
    </source>
</evidence>
<dbReference type="InterPro" id="IPR000866">
    <property type="entry name" value="AhpC/TSA"/>
</dbReference>
<name>A0ABV5K8T8_9ACTN</name>
<sequence length="198" mass="20947">MTRRLVLLALLGPFLLAGCSGLKGTDDDVITGDGRVVQIDPSDREGAVEISGSTLEGDPIDLADFRGQVVVLNVWGSWCAPCITEAPRLQEASENIDAEFVGLSFKETDLENGRIFERTHGITYPTIADEGDKILALGRYAPTAPPTTYVLDRKGRVAALVTGEVKSIATLEDLVDEVGAEDPPPASSPSPANVPTDG</sequence>
<dbReference type="PROSITE" id="PS51352">
    <property type="entry name" value="THIOREDOXIN_2"/>
    <property type="match status" value="1"/>
</dbReference>
<keyword evidence="2" id="KW-0201">Cytochrome c-type biogenesis</keyword>
<dbReference type="PANTHER" id="PTHR42852">
    <property type="entry name" value="THIOL:DISULFIDE INTERCHANGE PROTEIN DSBE"/>
    <property type="match status" value="1"/>
</dbReference>
<feature type="domain" description="Thioredoxin" evidence="8">
    <location>
        <begin position="41"/>
        <end position="180"/>
    </location>
</feature>
<comment type="subcellular location">
    <subcellularLocation>
        <location evidence="1">Cell envelope</location>
    </subcellularLocation>
</comment>
<keyword evidence="3" id="KW-0735">Signal-anchor</keyword>
<evidence type="ECO:0000256" key="1">
    <source>
        <dbReference type="ARBA" id="ARBA00004196"/>
    </source>
</evidence>
<accession>A0ABV5K8T8</accession>
<keyword evidence="4" id="KW-1015">Disulfide bond</keyword>
<comment type="caution">
    <text evidence="9">The sequence shown here is derived from an EMBL/GenBank/DDBJ whole genome shotgun (WGS) entry which is preliminary data.</text>
</comment>
<dbReference type="PANTHER" id="PTHR42852:SF6">
    <property type="entry name" value="THIOL:DISULFIDE INTERCHANGE PROTEIN DSBE"/>
    <property type="match status" value="1"/>
</dbReference>
<evidence type="ECO:0000259" key="8">
    <source>
        <dbReference type="PROSITE" id="PS51352"/>
    </source>
</evidence>
<evidence type="ECO:0000256" key="5">
    <source>
        <dbReference type="ARBA" id="ARBA00023284"/>
    </source>
</evidence>
<feature type="signal peptide" evidence="7">
    <location>
        <begin position="1"/>
        <end position="17"/>
    </location>
</feature>
<evidence type="ECO:0000256" key="7">
    <source>
        <dbReference type="SAM" id="SignalP"/>
    </source>
</evidence>
<dbReference type="SUPFAM" id="SSF52833">
    <property type="entry name" value="Thioredoxin-like"/>
    <property type="match status" value="1"/>
</dbReference>
<keyword evidence="7" id="KW-0732">Signal</keyword>
<dbReference type="InterPro" id="IPR013766">
    <property type="entry name" value="Thioredoxin_domain"/>
</dbReference>
<dbReference type="EMBL" id="JBHMDG010000011">
    <property type="protein sequence ID" value="MFB9313166.1"/>
    <property type="molecule type" value="Genomic_DNA"/>
</dbReference>
<keyword evidence="10" id="KW-1185">Reference proteome</keyword>
<dbReference type="InterPro" id="IPR050553">
    <property type="entry name" value="Thioredoxin_ResA/DsbE_sf"/>
</dbReference>
<dbReference type="PROSITE" id="PS51257">
    <property type="entry name" value="PROKAR_LIPOPROTEIN"/>
    <property type="match status" value="1"/>
</dbReference>
<evidence type="ECO:0000313" key="10">
    <source>
        <dbReference type="Proteomes" id="UP001589750"/>
    </source>
</evidence>
<keyword evidence="5" id="KW-0676">Redox-active center</keyword>
<dbReference type="Gene3D" id="3.40.30.10">
    <property type="entry name" value="Glutaredoxin"/>
    <property type="match status" value="1"/>
</dbReference>